<evidence type="ECO:0000256" key="7">
    <source>
        <dbReference type="ARBA" id="ARBA00023136"/>
    </source>
</evidence>
<dbReference type="GO" id="GO:0005886">
    <property type="term" value="C:plasma membrane"/>
    <property type="evidence" value="ECO:0007669"/>
    <property type="project" value="UniProtKB-SubCell"/>
</dbReference>
<dbReference type="InterPro" id="IPR042094">
    <property type="entry name" value="T2SS_GspF_sf"/>
</dbReference>
<dbReference type="PANTHER" id="PTHR30012:SF7">
    <property type="entry name" value="PROTEIN TRANSPORT PROTEIN HOFC HOMOLOG"/>
    <property type="match status" value="1"/>
</dbReference>
<keyword evidence="5 8" id="KW-0812">Transmembrane</keyword>
<keyword evidence="3" id="KW-1003">Cell membrane</keyword>
<feature type="domain" description="Type II secretion system protein GspF" evidence="9">
    <location>
        <begin position="4"/>
        <end position="103"/>
    </location>
</feature>
<dbReference type="GO" id="GO:0015628">
    <property type="term" value="P:protein secretion by the type II secretion system"/>
    <property type="evidence" value="ECO:0007669"/>
    <property type="project" value="TreeGrafter"/>
</dbReference>
<proteinExistence type="inferred from homology"/>
<dbReference type="InterPro" id="IPR003004">
    <property type="entry name" value="GspF/PilC"/>
</dbReference>
<name>A0AAU7QC92_9GAMM</name>
<protein>
    <submittedName>
        <fullName evidence="10">Type II secretion system F family protein</fullName>
    </submittedName>
</protein>
<keyword evidence="7 8" id="KW-0472">Membrane</keyword>
<gene>
    <name evidence="10" type="ORF">ABK905_04935</name>
</gene>
<reference evidence="10" key="1">
    <citation type="submission" date="2024-06" db="EMBL/GenBank/DDBJ databases">
        <authorList>
            <person name="Coelho C."/>
            <person name="Bento M."/>
            <person name="Garcia E."/>
            <person name="Camelo A."/>
            <person name="Brandao I."/>
            <person name="Espirito Santo C."/>
            <person name="Trovao J."/>
            <person name="Verissimo A."/>
            <person name="Costa J."/>
            <person name="Tiago I."/>
        </authorList>
    </citation>
    <scope>NUCLEOTIDE SEQUENCE</scope>
    <source>
        <strain evidence="10">KWT182</strain>
    </source>
</reference>
<dbReference type="InterPro" id="IPR018076">
    <property type="entry name" value="T2SS_GspF_dom"/>
</dbReference>
<evidence type="ECO:0000256" key="5">
    <source>
        <dbReference type="ARBA" id="ARBA00022692"/>
    </source>
</evidence>
<comment type="similarity">
    <text evidence="2">Belongs to the GSP F family.</text>
</comment>
<keyword evidence="6 8" id="KW-1133">Transmembrane helix</keyword>
<keyword evidence="4" id="KW-0997">Cell inner membrane</keyword>
<evidence type="ECO:0000256" key="6">
    <source>
        <dbReference type="ARBA" id="ARBA00022989"/>
    </source>
</evidence>
<evidence type="ECO:0000259" key="9">
    <source>
        <dbReference type="Pfam" id="PF00482"/>
    </source>
</evidence>
<evidence type="ECO:0000256" key="3">
    <source>
        <dbReference type="ARBA" id="ARBA00022475"/>
    </source>
</evidence>
<dbReference type="Pfam" id="PF00482">
    <property type="entry name" value="T2SSF"/>
    <property type="match status" value="1"/>
</dbReference>
<accession>A0AAU7QC92</accession>
<evidence type="ECO:0000313" key="10">
    <source>
        <dbReference type="EMBL" id="XBS70543.1"/>
    </source>
</evidence>
<dbReference type="EMBL" id="CP157947">
    <property type="protein sequence ID" value="XBS70543.1"/>
    <property type="molecule type" value="Genomic_DNA"/>
</dbReference>
<sequence length="114" mass="12950">MAIRTLSHPGFRQAARLLQRHIRQGFALYQGLEGLRLFPSHCRQLIKTGEHSGTLDDVFQQLALLHEQHAYRLADGLAQWAEPLLLFCMGGLVCAMVIVLYLPLLQLGEAFNYY</sequence>
<comment type="subcellular location">
    <subcellularLocation>
        <location evidence="1">Cell inner membrane</location>
        <topology evidence="1">Multi-pass membrane protein</topology>
    </subcellularLocation>
</comment>
<dbReference type="Gene3D" id="1.20.81.30">
    <property type="entry name" value="Type II secretion system (T2SS), domain F"/>
    <property type="match status" value="1"/>
</dbReference>
<feature type="transmembrane region" description="Helical" evidence="8">
    <location>
        <begin position="84"/>
        <end position="104"/>
    </location>
</feature>
<evidence type="ECO:0000256" key="4">
    <source>
        <dbReference type="ARBA" id="ARBA00022519"/>
    </source>
</evidence>
<organism evidence="10">
    <name type="scientific">Acerihabitans sp. KWT182</name>
    <dbReference type="NCBI Taxonomy" id="3157919"/>
    <lineage>
        <taxon>Bacteria</taxon>
        <taxon>Pseudomonadati</taxon>
        <taxon>Pseudomonadota</taxon>
        <taxon>Gammaproteobacteria</taxon>
        <taxon>Enterobacterales</taxon>
        <taxon>Pectobacteriaceae</taxon>
        <taxon>Acerihabitans</taxon>
    </lineage>
</organism>
<dbReference type="PANTHER" id="PTHR30012">
    <property type="entry name" value="GENERAL SECRETION PATHWAY PROTEIN"/>
    <property type="match status" value="1"/>
</dbReference>
<evidence type="ECO:0000256" key="2">
    <source>
        <dbReference type="ARBA" id="ARBA00005745"/>
    </source>
</evidence>
<evidence type="ECO:0000256" key="8">
    <source>
        <dbReference type="SAM" id="Phobius"/>
    </source>
</evidence>
<evidence type="ECO:0000256" key="1">
    <source>
        <dbReference type="ARBA" id="ARBA00004429"/>
    </source>
</evidence>
<dbReference type="AlphaFoldDB" id="A0AAU7QC92"/>